<evidence type="ECO:0000313" key="2">
    <source>
        <dbReference type="Proteomes" id="UP000002592"/>
    </source>
</evidence>
<dbReference type="AlphaFoldDB" id="A2C4D3"/>
<accession>A2C4D3</accession>
<organism evidence="1 2">
    <name type="scientific">Prochlorococcus marinus (strain NATL1A)</name>
    <dbReference type="NCBI Taxonomy" id="167555"/>
    <lineage>
        <taxon>Bacteria</taxon>
        <taxon>Bacillati</taxon>
        <taxon>Cyanobacteriota</taxon>
        <taxon>Cyanophyceae</taxon>
        <taxon>Synechococcales</taxon>
        <taxon>Prochlorococcaceae</taxon>
        <taxon>Prochlorococcus</taxon>
    </lineage>
</organism>
<dbReference type="eggNOG" id="ENOG502ZT1S">
    <property type="taxonomic scope" value="Bacteria"/>
</dbReference>
<dbReference type="RefSeq" id="WP_011824336.1">
    <property type="nucleotide sequence ID" value="NC_008819.1"/>
</dbReference>
<gene>
    <name evidence="1" type="ordered locus">NATL1_17871</name>
</gene>
<dbReference type="KEGG" id="pme:NATL1_17871"/>
<sequence>MDKLNQNHFSKNSISHKELNAFLIKAKKDISLSNSPANNKSKEEQDFNDLIKNWSITSQKLLLVMNSKEKVFTNNKDPKSLMAFGAMGAHINMALQALKATGSNQ</sequence>
<dbReference type="Proteomes" id="UP000002592">
    <property type="component" value="Chromosome"/>
</dbReference>
<evidence type="ECO:0000313" key="1">
    <source>
        <dbReference type="EMBL" id="ABM76343.1"/>
    </source>
</evidence>
<dbReference type="HOGENOM" id="CLU_173876_0_0_3"/>
<reference evidence="2" key="1">
    <citation type="journal article" date="2007" name="PLoS Genet.">
        <title>Patterns and implications of gene gain and loss in the evolution of Prochlorococcus.</title>
        <authorList>
            <person name="Kettler G.C."/>
            <person name="Martiny A.C."/>
            <person name="Huang K."/>
            <person name="Zucker J."/>
            <person name="Coleman M.L."/>
            <person name="Rodrigue S."/>
            <person name="Chen F."/>
            <person name="Lapidus A."/>
            <person name="Ferriera S."/>
            <person name="Johnson J."/>
            <person name="Steglich C."/>
            <person name="Church G.M."/>
            <person name="Richardson P."/>
            <person name="Chisholm S.W."/>
        </authorList>
    </citation>
    <scope>NUCLEOTIDE SEQUENCE [LARGE SCALE GENOMIC DNA]</scope>
    <source>
        <strain evidence="2">NATL1A</strain>
    </source>
</reference>
<name>A2C4D3_PROM1</name>
<dbReference type="EMBL" id="CP000553">
    <property type="protein sequence ID" value="ABM76343.1"/>
    <property type="molecule type" value="Genomic_DNA"/>
</dbReference>
<protein>
    <submittedName>
        <fullName evidence="1">Possible MATH domain</fullName>
    </submittedName>
</protein>
<proteinExistence type="predicted"/>